<dbReference type="EMBL" id="CP069116">
    <property type="protein sequence ID" value="QSS66833.1"/>
    <property type="molecule type" value="Genomic_DNA"/>
</dbReference>
<dbReference type="VEuPathDB" id="FungiDB:I7I51_03045"/>
<dbReference type="OrthoDB" id="10397330at2759"/>
<dbReference type="Proteomes" id="UP000663671">
    <property type="component" value="Chromosome 6"/>
</dbReference>
<accession>A0A8A1MQF8</accession>
<name>A0A8A1MQF8_AJECA</name>
<evidence type="ECO:0000313" key="1">
    <source>
        <dbReference type="EMBL" id="QSS66833.1"/>
    </source>
</evidence>
<protein>
    <submittedName>
        <fullName evidence="1">Uncharacterized protein</fullName>
    </submittedName>
</protein>
<dbReference type="AlphaFoldDB" id="A0A8A1MQF8"/>
<proteinExistence type="predicted"/>
<sequence>MAKRIKQNSLPFSQLYHFPNIYLRDLHPTNRIDLETIMLFLLGSWCQPSTTLRRPSRDIEQDAYPKQAKIVPEVGVINIKLRDKLIPSGENASGSNRRTRVQQFPSRFNRRLCSGSAKRPMNSSNVMPIGGMVWRDSVSVQVMFALDSRGHGAAD</sequence>
<evidence type="ECO:0000313" key="2">
    <source>
        <dbReference type="Proteomes" id="UP000663671"/>
    </source>
</evidence>
<organism evidence="1 2">
    <name type="scientific">Ajellomyces capsulatus</name>
    <name type="common">Darling's disease fungus</name>
    <name type="synonym">Histoplasma capsulatum</name>
    <dbReference type="NCBI Taxonomy" id="5037"/>
    <lineage>
        <taxon>Eukaryota</taxon>
        <taxon>Fungi</taxon>
        <taxon>Dikarya</taxon>
        <taxon>Ascomycota</taxon>
        <taxon>Pezizomycotina</taxon>
        <taxon>Eurotiomycetes</taxon>
        <taxon>Eurotiomycetidae</taxon>
        <taxon>Onygenales</taxon>
        <taxon>Ajellomycetaceae</taxon>
        <taxon>Histoplasma</taxon>
    </lineage>
</organism>
<reference evidence="1" key="1">
    <citation type="submission" date="2021-01" db="EMBL/GenBank/DDBJ databases">
        <title>Chromosome-level genome assembly of a human fungal pathogen reveals clustering of transcriptionally co-regulated genes.</title>
        <authorList>
            <person name="Voorhies M."/>
            <person name="Cohen S."/>
            <person name="Shea T.P."/>
            <person name="Petrus S."/>
            <person name="Munoz J.F."/>
            <person name="Poplawski S."/>
            <person name="Goldman W.E."/>
            <person name="Michael T."/>
            <person name="Cuomo C.A."/>
            <person name="Sil A."/>
            <person name="Beyhan S."/>
        </authorList>
    </citation>
    <scope>NUCLEOTIDE SEQUENCE</scope>
    <source>
        <strain evidence="1">WU24</strain>
    </source>
</reference>
<gene>
    <name evidence="1" type="ORF">I7I51_03045</name>
</gene>